<evidence type="ECO:0000313" key="1">
    <source>
        <dbReference type="EMBL" id="KZP10401.1"/>
    </source>
</evidence>
<organism evidence="1 2">
    <name type="scientific">Athelia psychrophila</name>
    <dbReference type="NCBI Taxonomy" id="1759441"/>
    <lineage>
        <taxon>Eukaryota</taxon>
        <taxon>Fungi</taxon>
        <taxon>Dikarya</taxon>
        <taxon>Basidiomycota</taxon>
        <taxon>Agaricomycotina</taxon>
        <taxon>Agaricomycetes</taxon>
        <taxon>Agaricomycetidae</taxon>
        <taxon>Atheliales</taxon>
        <taxon>Atheliaceae</taxon>
        <taxon>Athelia</taxon>
    </lineage>
</organism>
<dbReference type="AlphaFoldDB" id="A0A165ZAW4"/>
<sequence length="60" mass="6948">MIHVSTQLSRIPLPTPESLLHHTALESLDWYLLCDAYDPVSRFMTSPPTGYQRYGHYIVE</sequence>
<protein>
    <submittedName>
        <fullName evidence="1">Uncharacterized protein</fullName>
    </submittedName>
</protein>
<accession>A0A165ZAW4</accession>
<proteinExistence type="predicted"/>
<name>A0A165ZAW4_9AGAM</name>
<dbReference type="Proteomes" id="UP000076532">
    <property type="component" value="Unassembled WGS sequence"/>
</dbReference>
<keyword evidence="2" id="KW-1185">Reference proteome</keyword>
<reference evidence="1 2" key="1">
    <citation type="journal article" date="2016" name="Mol. Biol. Evol.">
        <title>Comparative Genomics of Early-Diverging Mushroom-Forming Fungi Provides Insights into the Origins of Lignocellulose Decay Capabilities.</title>
        <authorList>
            <person name="Nagy L.G."/>
            <person name="Riley R."/>
            <person name="Tritt A."/>
            <person name="Adam C."/>
            <person name="Daum C."/>
            <person name="Floudas D."/>
            <person name="Sun H."/>
            <person name="Yadav J.S."/>
            <person name="Pangilinan J."/>
            <person name="Larsson K.H."/>
            <person name="Matsuura K."/>
            <person name="Barry K."/>
            <person name="Labutti K."/>
            <person name="Kuo R."/>
            <person name="Ohm R.A."/>
            <person name="Bhattacharya S.S."/>
            <person name="Shirouzu T."/>
            <person name="Yoshinaga Y."/>
            <person name="Martin F.M."/>
            <person name="Grigoriev I.V."/>
            <person name="Hibbett D.S."/>
        </authorList>
    </citation>
    <scope>NUCLEOTIDE SEQUENCE [LARGE SCALE GENOMIC DNA]</scope>
    <source>
        <strain evidence="1 2">CBS 109695</strain>
    </source>
</reference>
<evidence type="ECO:0000313" key="2">
    <source>
        <dbReference type="Proteomes" id="UP000076532"/>
    </source>
</evidence>
<dbReference type="EMBL" id="KV417680">
    <property type="protein sequence ID" value="KZP10401.1"/>
    <property type="molecule type" value="Genomic_DNA"/>
</dbReference>
<gene>
    <name evidence="1" type="ORF">FIBSPDRAFT_217887</name>
</gene>